<reference evidence="2" key="1">
    <citation type="submission" date="2023-03" db="EMBL/GenBank/DDBJ databases">
        <title>Massive genome expansion in bonnet fungi (Mycena s.s.) driven by repeated elements and novel gene families across ecological guilds.</title>
        <authorList>
            <consortium name="Lawrence Berkeley National Laboratory"/>
            <person name="Harder C.B."/>
            <person name="Miyauchi S."/>
            <person name="Viragh M."/>
            <person name="Kuo A."/>
            <person name="Thoen E."/>
            <person name="Andreopoulos B."/>
            <person name="Lu D."/>
            <person name="Skrede I."/>
            <person name="Drula E."/>
            <person name="Henrissat B."/>
            <person name="Morin E."/>
            <person name="Kohler A."/>
            <person name="Barry K."/>
            <person name="LaButti K."/>
            <person name="Morin E."/>
            <person name="Salamov A."/>
            <person name="Lipzen A."/>
            <person name="Mereny Z."/>
            <person name="Hegedus B."/>
            <person name="Baldrian P."/>
            <person name="Stursova M."/>
            <person name="Weitz H."/>
            <person name="Taylor A."/>
            <person name="Grigoriev I.V."/>
            <person name="Nagy L.G."/>
            <person name="Martin F."/>
            <person name="Kauserud H."/>
        </authorList>
    </citation>
    <scope>NUCLEOTIDE SEQUENCE</scope>
    <source>
        <strain evidence="2">9284</strain>
    </source>
</reference>
<dbReference type="AlphaFoldDB" id="A0AAD7FHA0"/>
<evidence type="ECO:0000313" key="2">
    <source>
        <dbReference type="EMBL" id="KAJ7623792.1"/>
    </source>
</evidence>
<comment type="caution">
    <text evidence="2">The sequence shown here is derived from an EMBL/GenBank/DDBJ whole genome shotgun (WGS) entry which is preliminary data.</text>
</comment>
<dbReference type="EMBL" id="JARKIF010000014">
    <property type="protein sequence ID" value="KAJ7623792.1"/>
    <property type="molecule type" value="Genomic_DNA"/>
</dbReference>
<feature type="transmembrane region" description="Helical" evidence="1">
    <location>
        <begin position="12"/>
        <end position="32"/>
    </location>
</feature>
<evidence type="ECO:0000313" key="3">
    <source>
        <dbReference type="Proteomes" id="UP001221142"/>
    </source>
</evidence>
<proteinExistence type="predicted"/>
<evidence type="ECO:0000256" key="1">
    <source>
        <dbReference type="SAM" id="Phobius"/>
    </source>
</evidence>
<name>A0AAD7FHA0_9AGAR</name>
<keyword evidence="1" id="KW-1133">Transmembrane helix</keyword>
<feature type="non-terminal residue" evidence="2">
    <location>
        <position position="364"/>
    </location>
</feature>
<gene>
    <name evidence="2" type="ORF">FB45DRAFT_1089779</name>
</gene>
<organism evidence="2 3">
    <name type="scientific">Roridomyces roridus</name>
    <dbReference type="NCBI Taxonomy" id="1738132"/>
    <lineage>
        <taxon>Eukaryota</taxon>
        <taxon>Fungi</taxon>
        <taxon>Dikarya</taxon>
        <taxon>Basidiomycota</taxon>
        <taxon>Agaricomycotina</taxon>
        <taxon>Agaricomycetes</taxon>
        <taxon>Agaricomycetidae</taxon>
        <taxon>Agaricales</taxon>
        <taxon>Marasmiineae</taxon>
        <taxon>Mycenaceae</taxon>
        <taxon>Roridomyces</taxon>
    </lineage>
</organism>
<dbReference type="Proteomes" id="UP001221142">
    <property type="component" value="Unassembled WGS sequence"/>
</dbReference>
<accession>A0AAD7FHA0</accession>
<keyword evidence="3" id="KW-1185">Reference proteome</keyword>
<keyword evidence="1" id="KW-0812">Transmembrane</keyword>
<sequence length="364" mass="40866">MTSPAPDIRRVARVAVVVGFTAILFVSLFPHLPSLAKKNLAQQKLFRVKYRAAHLLRSPTVPGVTKLFKQEILQIHGELMAFQSKTFAFEISEAVGIVVAVALFASDIPFTATLRAAEQLAGGQALPCLPTTSPRLNDFCNKRTVLLEVIIFLLQRVSKKRITCKSQFFSTLSALVDIGPSILGFMEYLEYCESSTVRTSSWVLNVLSAASRLKAWALPQEIMFQIEFLKTLRFLYDRLSIFVEVLENLNDQLIGLEQNPHRTPVLLRSLMNLHEIFYIDDTVYATMANMPETWTEHDAVIYLDQDFMARLGRTEEAEGDAAHHTREEARVNAREEAGVNVLEEAGGTRWGMPHVIQNMQKGAA</sequence>
<protein>
    <submittedName>
        <fullName evidence="2">Uncharacterized protein</fullName>
    </submittedName>
</protein>
<keyword evidence="1" id="KW-0472">Membrane</keyword>